<dbReference type="GO" id="GO:0001897">
    <property type="term" value="P:symbiont-mediated cytolysis of host cell"/>
    <property type="evidence" value="ECO:0007669"/>
    <property type="project" value="UniProtKB-ARBA"/>
</dbReference>
<evidence type="ECO:0000313" key="6">
    <source>
        <dbReference type="EMBL" id="DAD84225.1"/>
    </source>
</evidence>
<dbReference type="Pfam" id="PF25309">
    <property type="entry name" value="ELLD"/>
    <property type="match status" value="1"/>
</dbReference>
<dbReference type="SUPFAM" id="SSF54001">
    <property type="entry name" value="Cysteine proteinases"/>
    <property type="match status" value="1"/>
</dbReference>
<dbReference type="GO" id="GO:0008234">
    <property type="term" value="F:cysteine-type peptidase activity"/>
    <property type="evidence" value="ECO:0007669"/>
    <property type="project" value="UniProtKB-KW"/>
</dbReference>
<dbReference type="Gene3D" id="3.90.1720.10">
    <property type="entry name" value="endopeptidase domain like (from Nostoc punctiforme)"/>
    <property type="match status" value="1"/>
</dbReference>
<organism evidence="6">
    <name type="scientific">Podoviridae sp. ctiHu16</name>
    <dbReference type="NCBI Taxonomy" id="2826571"/>
    <lineage>
        <taxon>Viruses</taxon>
        <taxon>Duplodnaviria</taxon>
        <taxon>Heunggongvirae</taxon>
        <taxon>Uroviricota</taxon>
        <taxon>Caudoviricetes</taxon>
    </lineage>
</organism>
<dbReference type="InterPro" id="IPR000064">
    <property type="entry name" value="NLP_P60_dom"/>
</dbReference>
<evidence type="ECO:0000256" key="2">
    <source>
        <dbReference type="ARBA" id="ARBA00022670"/>
    </source>
</evidence>
<evidence type="ECO:0000256" key="4">
    <source>
        <dbReference type="ARBA" id="ARBA00022807"/>
    </source>
</evidence>
<keyword evidence="2" id="KW-0645">Protease</keyword>
<dbReference type="InterPro" id="IPR008044">
    <property type="entry name" value="Phage_lysin"/>
</dbReference>
<comment type="similarity">
    <text evidence="1">Belongs to the peptidase C40 family.</text>
</comment>
<proteinExistence type="inferred from homology"/>
<dbReference type="GO" id="GO:0006508">
    <property type="term" value="P:proteolysis"/>
    <property type="evidence" value="ECO:0007669"/>
    <property type="project" value="UniProtKB-KW"/>
</dbReference>
<dbReference type="Pfam" id="PF05382">
    <property type="entry name" value="Amidase_5"/>
    <property type="match status" value="1"/>
</dbReference>
<evidence type="ECO:0000256" key="3">
    <source>
        <dbReference type="ARBA" id="ARBA00022801"/>
    </source>
</evidence>
<feature type="domain" description="NlpC/P60" evidence="5">
    <location>
        <begin position="84"/>
        <end position="228"/>
    </location>
</feature>
<evidence type="ECO:0000256" key="1">
    <source>
        <dbReference type="ARBA" id="ARBA00007074"/>
    </source>
</evidence>
<reference evidence="6" key="1">
    <citation type="journal article" date="2021" name="Proc. Natl. Acad. Sci. U.S.A.">
        <title>A Catalog of Tens of Thousands of Viruses from Human Metagenomes Reveals Hidden Associations with Chronic Diseases.</title>
        <authorList>
            <person name="Tisza M.J."/>
            <person name="Buck C.B."/>
        </authorList>
    </citation>
    <scope>NUCLEOTIDE SEQUENCE</scope>
    <source>
        <strain evidence="6">CtiHu16</strain>
    </source>
</reference>
<protein>
    <submittedName>
        <fullName evidence="6">Hydrolase</fullName>
    </submittedName>
</protein>
<keyword evidence="4" id="KW-0788">Thiol protease</keyword>
<evidence type="ECO:0000259" key="5">
    <source>
        <dbReference type="PROSITE" id="PS51935"/>
    </source>
</evidence>
<keyword evidence="3 6" id="KW-0378">Hydrolase</keyword>
<dbReference type="InterPro" id="IPR057370">
    <property type="entry name" value="ELLD"/>
</dbReference>
<dbReference type="PROSITE" id="PS51935">
    <property type="entry name" value="NLPC_P60"/>
    <property type="match status" value="1"/>
</dbReference>
<accession>A0A8S5MPI2</accession>
<dbReference type="InterPro" id="IPR038765">
    <property type="entry name" value="Papain-like_cys_pep_sf"/>
</dbReference>
<name>A0A8S5MPI2_9CAUD</name>
<sequence>MAEPVIITAIRRSGVENAYIGTIGDDGYVYFNDAMFYRFKPTGTWEQNVYVLNRSRYSWAKCTMFEKISAVNLNAGAGSVAPGGIGVEGAIKWAIAVAEDASHGYDWDYRWGPDYDCSSLVYEAFRVGGGFDLPVHDGNTHSMIRDFTAIGFKWLAGKGNSASECVRGDILLNTANHTEIYIGNEMNVGAHINEKGTVRGGRPGDQSGREICTNAYYSYPWNGILRYEG</sequence>
<dbReference type="EMBL" id="BK014955">
    <property type="protein sequence ID" value="DAD84225.1"/>
    <property type="molecule type" value="Genomic_DNA"/>
</dbReference>